<name>Q2RYY0_SALRD</name>
<organism evidence="1 2">
    <name type="scientific">Salinibacter ruber (strain DSM 13855 / M31)</name>
    <dbReference type="NCBI Taxonomy" id="309807"/>
    <lineage>
        <taxon>Bacteria</taxon>
        <taxon>Pseudomonadati</taxon>
        <taxon>Rhodothermota</taxon>
        <taxon>Rhodothermia</taxon>
        <taxon>Rhodothermales</taxon>
        <taxon>Salinibacteraceae</taxon>
        <taxon>Salinibacter</taxon>
    </lineage>
</organism>
<evidence type="ECO:0000313" key="1">
    <source>
        <dbReference type="EMBL" id="ABC44809.1"/>
    </source>
</evidence>
<evidence type="ECO:0000313" key="2">
    <source>
        <dbReference type="Proteomes" id="UP000008674"/>
    </source>
</evidence>
<dbReference type="HOGENOM" id="CLU_694255_0_0_10"/>
<dbReference type="InterPro" id="IPR014756">
    <property type="entry name" value="Ig_E-set"/>
</dbReference>
<dbReference type="SUPFAM" id="SSF81296">
    <property type="entry name" value="E set domains"/>
    <property type="match status" value="1"/>
</dbReference>
<evidence type="ECO:0008006" key="3">
    <source>
        <dbReference type="Google" id="ProtNLM"/>
    </source>
</evidence>
<dbReference type="AlphaFoldDB" id="Q2RYY0"/>
<accession>Q2RYY0</accession>
<dbReference type="Proteomes" id="UP000008674">
    <property type="component" value="Chromosome"/>
</dbReference>
<gene>
    <name evidence="1" type="ordered locus">SRU_2759</name>
</gene>
<dbReference type="EMBL" id="CP000159">
    <property type="protein sequence ID" value="ABC44809.1"/>
    <property type="molecule type" value="Genomic_DNA"/>
</dbReference>
<dbReference type="Gene3D" id="2.60.40.10">
    <property type="entry name" value="Immunoglobulins"/>
    <property type="match status" value="1"/>
</dbReference>
<sequence>MLPHAPPFDVARSMWRILLGLSCLLGLLPQSGSAQQWTGTARLALTGGYQTNTYLDPVLRSWQDRSSTPGLAALTPQVGIARKARRTRLAAAVRTRLYPRRADAPQFVQGHAQARYRLSPSWSVGASGGGTRLRLGSSEESWWGLPSVRWTPTSSTAVTARGGLTQRYVATGQGTTVRQDSRLAMLNMAFWPTDRVRTEGRAYWSDGRTNATGTAFGGTGVSVRGVYWPTNQWSVEADVGVEQVQYEARTTRTRLGRGGLKVAWHPRTAVTAFVQTRASTARLVDGSSTDTHVAVGVRLRVRRVLSGTAPSPPRRRVCRAVENGVQIQVPYDGPGVPHVTGDFNGWSLPGTSLTQTDDGTWTTTLSVPSGEYAYRVRIVDGDERRWLSLPSYADTADDAFGGTNGVCTVP</sequence>
<dbReference type="STRING" id="309807.SRU_2759"/>
<proteinExistence type="predicted"/>
<dbReference type="CDD" id="cd02859">
    <property type="entry name" value="E_set_AMPKbeta_like_N"/>
    <property type="match status" value="1"/>
</dbReference>
<dbReference type="KEGG" id="sru:SRU_2759"/>
<protein>
    <recommendedName>
        <fullName evidence="3">AMP-activated protein kinase glycogen-binding domain-containing protein</fullName>
    </recommendedName>
</protein>
<keyword evidence="2" id="KW-1185">Reference proteome</keyword>
<dbReference type="InterPro" id="IPR013783">
    <property type="entry name" value="Ig-like_fold"/>
</dbReference>
<dbReference type="OrthoDB" id="5451596at2"/>
<reference evidence="1 2" key="1">
    <citation type="journal article" date="2005" name="Proc. Natl. Acad. Sci. U.S.A.">
        <title>The genome of Salinibacter ruber: convergence and gene exchange among hyperhalophilic bacteria and archaea.</title>
        <authorList>
            <person name="Mongodin E.F."/>
            <person name="Nelson K.E."/>
            <person name="Daugherty S."/>
            <person name="Deboy R.T."/>
            <person name="Wister J."/>
            <person name="Khouri H."/>
            <person name="Weidman J."/>
            <person name="Walsh D.A."/>
            <person name="Papke R.T."/>
            <person name="Sanchez Perez G."/>
            <person name="Sharma A.K."/>
            <person name="Nesbo C.L."/>
            <person name="MacLeod D."/>
            <person name="Bapteste E."/>
            <person name="Doolittle W.F."/>
            <person name="Charlebois R.L."/>
            <person name="Legault B."/>
            <person name="Rodriguez-Valera F."/>
        </authorList>
    </citation>
    <scope>NUCLEOTIDE SEQUENCE [LARGE SCALE GENOMIC DNA]</scope>
    <source>
        <strain evidence="2">DSM 13855 / CECT 5946 / M31</strain>
    </source>
</reference>
<dbReference type="EnsemblBacteria" id="ABC44809">
    <property type="protein sequence ID" value="ABC44809"/>
    <property type="gene ID" value="SRU_2759"/>
</dbReference>